<name>A0A0J7K8M0_LASNI</name>
<sequence length="234" mass="27010">MAEKEVFNLTKFDGTNFALWKYGVSFMLESQDLMEFIEGTDKQPDKETKLKEWKEWKKRQSKTSVILLSSVDQSLHINLVNCTTPKTIWHKLHLLYGDMTEDAKQRCWQQFYEFRINDGESVATQLEKFETICRKLVDAAETVPDAAIMSKLLSSLPSRYSAFRMAWEWTAKAEQKKKNLIARIIREDKRMTAAEDEASSLALQVKSLQVKLGINRKLCCVRGGDTIFLGRLQG</sequence>
<dbReference type="PaxDb" id="67767-A0A0J7K8M0"/>
<accession>A0A0J7K8M0</accession>
<organism evidence="2 3">
    <name type="scientific">Lasius niger</name>
    <name type="common">Black garden ant</name>
    <dbReference type="NCBI Taxonomy" id="67767"/>
    <lineage>
        <taxon>Eukaryota</taxon>
        <taxon>Metazoa</taxon>
        <taxon>Ecdysozoa</taxon>
        <taxon>Arthropoda</taxon>
        <taxon>Hexapoda</taxon>
        <taxon>Insecta</taxon>
        <taxon>Pterygota</taxon>
        <taxon>Neoptera</taxon>
        <taxon>Endopterygota</taxon>
        <taxon>Hymenoptera</taxon>
        <taxon>Apocrita</taxon>
        <taxon>Aculeata</taxon>
        <taxon>Formicoidea</taxon>
        <taxon>Formicidae</taxon>
        <taxon>Formicinae</taxon>
        <taxon>Lasius</taxon>
        <taxon>Lasius</taxon>
    </lineage>
</organism>
<dbReference type="OrthoDB" id="8063677at2759"/>
<dbReference type="PANTHER" id="PTHR47481:SF7">
    <property type="entry name" value="CCHC-TYPE DOMAIN-CONTAINING PROTEIN"/>
    <property type="match status" value="1"/>
</dbReference>
<proteinExistence type="predicted"/>
<dbReference type="Pfam" id="PF14223">
    <property type="entry name" value="Retrotran_gag_2"/>
    <property type="match status" value="1"/>
</dbReference>
<gene>
    <name evidence="2" type="ORF">RF55_14341</name>
</gene>
<reference evidence="2 3" key="1">
    <citation type="submission" date="2015-04" db="EMBL/GenBank/DDBJ databases">
        <title>Lasius niger genome sequencing.</title>
        <authorList>
            <person name="Konorov E.A."/>
            <person name="Nikitin M.A."/>
            <person name="Kirill M.V."/>
            <person name="Chang P."/>
        </authorList>
    </citation>
    <scope>NUCLEOTIDE SEQUENCE [LARGE SCALE GENOMIC DNA]</scope>
    <source>
        <tissue evidence="2">Whole</tissue>
    </source>
</reference>
<dbReference type="EMBL" id="LBMM01011789">
    <property type="protein sequence ID" value="KMQ86629.1"/>
    <property type="molecule type" value="Genomic_DNA"/>
</dbReference>
<keyword evidence="3" id="KW-1185">Reference proteome</keyword>
<protein>
    <submittedName>
        <fullName evidence="2">Copia</fullName>
    </submittedName>
</protein>
<evidence type="ECO:0000256" key="1">
    <source>
        <dbReference type="SAM" id="Coils"/>
    </source>
</evidence>
<dbReference type="PANTHER" id="PTHR47481">
    <property type="match status" value="1"/>
</dbReference>
<dbReference type="STRING" id="67767.A0A0J7K8M0"/>
<comment type="caution">
    <text evidence="2">The sequence shown here is derived from an EMBL/GenBank/DDBJ whole genome shotgun (WGS) entry which is preliminary data.</text>
</comment>
<feature type="coiled-coil region" evidence="1">
    <location>
        <begin position="177"/>
        <end position="211"/>
    </location>
</feature>
<evidence type="ECO:0000313" key="3">
    <source>
        <dbReference type="Proteomes" id="UP000036403"/>
    </source>
</evidence>
<evidence type="ECO:0000313" key="2">
    <source>
        <dbReference type="EMBL" id="KMQ86629.1"/>
    </source>
</evidence>
<keyword evidence="1" id="KW-0175">Coiled coil</keyword>
<dbReference type="AlphaFoldDB" id="A0A0J7K8M0"/>
<dbReference type="Proteomes" id="UP000036403">
    <property type="component" value="Unassembled WGS sequence"/>
</dbReference>